<dbReference type="EMBL" id="JAIWYP010000010">
    <property type="protein sequence ID" value="KAH3753159.1"/>
    <property type="molecule type" value="Genomic_DNA"/>
</dbReference>
<name>A0A9D4I9E4_DREPO</name>
<dbReference type="InterPro" id="IPR003961">
    <property type="entry name" value="FN3_dom"/>
</dbReference>
<sequence>MPVSSRLRDTSHYLSDLPSDRDFLIRVRAENDFGISEPTEPLWLPRARGNH</sequence>
<organism evidence="2 3">
    <name type="scientific">Dreissena polymorpha</name>
    <name type="common">Zebra mussel</name>
    <name type="synonym">Mytilus polymorpha</name>
    <dbReference type="NCBI Taxonomy" id="45954"/>
    <lineage>
        <taxon>Eukaryota</taxon>
        <taxon>Metazoa</taxon>
        <taxon>Spiralia</taxon>
        <taxon>Lophotrochozoa</taxon>
        <taxon>Mollusca</taxon>
        <taxon>Bivalvia</taxon>
        <taxon>Autobranchia</taxon>
        <taxon>Heteroconchia</taxon>
        <taxon>Euheterodonta</taxon>
        <taxon>Imparidentia</taxon>
        <taxon>Neoheterodontei</taxon>
        <taxon>Myida</taxon>
        <taxon>Dreissenoidea</taxon>
        <taxon>Dreissenidae</taxon>
        <taxon>Dreissena</taxon>
    </lineage>
</organism>
<dbReference type="PROSITE" id="PS50853">
    <property type="entry name" value="FN3"/>
    <property type="match status" value="1"/>
</dbReference>
<dbReference type="CDD" id="cd00063">
    <property type="entry name" value="FN3"/>
    <property type="match status" value="1"/>
</dbReference>
<protein>
    <recommendedName>
        <fullName evidence="1">Fibronectin type-III domain-containing protein</fullName>
    </recommendedName>
</protein>
<accession>A0A9D4I9E4</accession>
<evidence type="ECO:0000313" key="2">
    <source>
        <dbReference type="EMBL" id="KAH3753159.1"/>
    </source>
</evidence>
<proteinExistence type="predicted"/>
<feature type="domain" description="Fibronectin type-III" evidence="1">
    <location>
        <begin position="1"/>
        <end position="49"/>
    </location>
</feature>
<keyword evidence="3" id="KW-1185">Reference proteome</keyword>
<dbReference type="Proteomes" id="UP000828390">
    <property type="component" value="Unassembled WGS sequence"/>
</dbReference>
<reference evidence="2" key="2">
    <citation type="submission" date="2020-11" db="EMBL/GenBank/DDBJ databases">
        <authorList>
            <person name="McCartney M.A."/>
            <person name="Auch B."/>
            <person name="Kono T."/>
            <person name="Mallez S."/>
            <person name="Becker A."/>
            <person name="Gohl D.M."/>
            <person name="Silverstein K.A.T."/>
            <person name="Koren S."/>
            <person name="Bechman K.B."/>
            <person name="Herman A."/>
            <person name="Abrahante J.E."/>
            <person name="Garbe J."/>
        </authorList>
    </citation>
    <scope>NUCLEOTIDE SEQUENCE</scope>
    <source>
        <strain evidence="2">Duluth1</strain>
        <tissue evidence="2">Whole animal</tissue>
    </source>
</reference>
<dbReference type="InterPro" id="IPR036116">
    <property type="entry name" value="FN3_sf"/>
</dbReference>
<dbReference type="AlphaFoldDB" id="A0A9D4I9E4"/>
<reference evidence="2" key="1">
    <citation type="journal article" date="2019" name="bioRxiv">
        <title>The Genome of the Zebra Mussel, Dreissena polymorpha: A Resource for Invasive Species Research.</title>
        <authorList>
            <person name="McCartney M.A."/>
            <person name="Auch B."/>
            <person name="Kono T."/>
            <person name="Mallez S."/>
            <person name="Zhang Y."/>
            <person name="Obille A."/>
            <person name="Becker A."/>
            <person name="Abrahante J.E."/>
            <person name="Garbe J."/>
            <person name="Badalamenti J.P."/>
            <person name="Herman A."/>
            <person name="Mangelson H."/>
            <person name="Liachko I."/>
            <person name="Sullivan S."/>
            <person name="Sone E.D."/>
            <person name="Koren S."/>
            <person name="Silverstein K.A.T."/>
            <person name="Beckman K.B."/>
            <person name="Gohl D.M."/>
        </authorList>
    </citation>
    <scope>NUCLEOTIDE SEQUENCE</scope>
    <source>
        <strain evidence="2">Duluth1</strain>
        <tissue evidence="2">Whole animal</tissue>
    </source>
</reference>
<dbReference type="SUPFAM" id="SSF49265">
    <property type="entry name" value="Fibronectin type III"/>
    <property type="match status" value="1"/>
</dbReference>
<gene>
    <name evidence="2" type="ORF">DPMN_187790</name>
</gene>
<comment type="caution">
    <text evidence="2">The sequence shown here is derived from an EMBL/GenBank/DDBJ whole genome shotgun (WGS) entry which is preliminary data.</text>
</comment>
<evidence type="ECO:0000259" key="1">
    <source>
        <dbReference type="PROSITE" id="PS50853"/>
    </source>
</evidence>
<evidence type="ECO:0000313" key="3">
    <source>
        <dbReference type="Proteomes" id="UP000828390"/>
    </source>
</evidence>